<name>A0A6V8K1C4_9ACTN</name>
<keyword evidence="1" id="KW-0812">Transmembrane</keyword>
<gene>
    <name evidence="2" type="ORF">Phou_015700</name>
</gene>
<organism evidence="2 3">
    <name type="scientific">Phytohabitans houttuyneae</name>
    <dbReference type="NCBI Taxonomy" id="1076126"/>
    <lineage>
        <taxon>Bacteria</taxon>
        <taxon>Bacillati</taxon>
        <taxon>Actinomycetota</taxon>
        <taxon>Actinomycetes</taxon>
        <taxon>Micromonosporales</taxon>
        <taxon>Micromonosporaceae</taxon>
    </lineage>
</organism>
<dbReference type="PROSITE" id="PS51257">
    <property type="entry name" value="PROKAR_LIPOPROTEIN"/>
    <property type="match status" value="1"/>
</dbReference>
<dbReference type="Proteomes" id="UP000482800">
    <property type="component" value="Unassembled WGS sequence"/>
</dbReference>
<reference evidence="2 3" key="1">
    <citation type="submission" date="2020-03" db="EMBL/GenBank/DDBJ databases">
        <title>Whole genome shotgun sequence of Phytohabitans houttuyneae NBRC 108639.</title>
        <authorList>
            <person name="Komaki H."/>
            <person name="Tamura T."/>
        </authorList>
    </citation>
    <scope>NUCLEOTIDE SEQUENCE [LARGE SCALE GENOMIC DNA]</scope>
    <source>
        <strain evidence="2 3">NBRC 108639</strain>
    </source>
</reference>
<evidence type="ECO:0000313" key="2">
    <source>
        <dbReference type="EMBL" id="GFJ77390.1"/>
    </source>
</evidence>
<feature type="transmembrane region" description="Helical" evidence="1">
    <location>
        <begin position="16"/>
        <end position="38"/>
    </location>
</feature>
<proteinExistence type="predicted"/>
<accession>A0A6V8K1C4</accession>
<dbReference type="EMBL" id="BLPF01000001">
    <property type="protein sequence ID" value="GFJ77390.1"/>
    <property type="molecule type" value="Genomic_DNA"/>
</dbReference>
<keyword evidence="3" id="KW-1185">Reference proteome</keyword>
<protein>
    <submittedName>
        <fullName evidence="2">Uncharacterized protein</fullName>
    </submittedName>
</protein>
<comment type="caution">
    <text evidence="2">The sequence shown here is derived from an EMBL/GenBank/DDBJ whole genome shotgun (WGS) entry which is preliminary data.</text>
</comment>
<keyword evidence="1" id="KW-1133">Transmembrane helix</keyword>
<sequence>MSSPLPRSELSRKGGLLRWTLVVVAALILACGLSIGFIRNSHDDKESRESAGEINQYLSLVQRRDRTGADAMLCGGDDSGPADLPVGYLEDGHAPVMESFAIVDSWDWSSVIDGHGTGYLVRMLFADGSTADVELVVEVIGDDPCIATSIPF</sequence>
<dbReference type="RefSeq" id="WP_173054774.1">
    <property type="nucleotide sequence ID" value="NZ_BAABGO010000080.1"/>
</dbReference>
<reference evidence="2 3" key="2">
    <citation type="submission" date="2020-03" db="EMBL/GenBank/DDBJ databases">
        <authorList>
            <person name="Ichikawa N."/>
            <person name="Kimura A."/>
            <person name="Kitahashi Y."/>
            <person name="Uohara A."/>
        </authorList>
    </citation>
    <scope>NUCLEOTIDE SEQUENCE [LARGE SCALE GENOMIC DNA]</scope>
    <source>
        <strain evidence="2 3">NBRC 108639</strain>
    </source>
</reference>
<evidence type="ECO:0000256" key="1">
    <source>
        <dbReference type="SAM" id="Phobius"/>
    </source>
</evidence>
<keyword evidence="1" id="KW-0472">Membrane</keyword>
<evidence type="ECO:0000313" key="3">
    <source>
        <dbReference type="Proteomes" id="UP000482800"/>
    </source>
</evidence>
<dbReference type="AlphaFoldDB" id="A0A6V8K1C4"/>